<sequence length="213" mass="22991">MRGRPREAHQLFASATAAAHQTGQFIANVHWSAAILHNGLAEYSAALTAARQAVAQGGLSMAGFALPELVEAAIRCDEPDTAAAALESLTTRAAAAGTATGLGVAAYARGLATGVEEHYREAVDRLADSPLLAYRARAHLLYGEWLRRQGRRRYSREHLRTAHELLSGAGPPATPATRCRRSAISHTGRTRNWSPTSRPPRQARATYRFRQCA</sequence>
<proteinExistence type="predicted"/>
<evidence type="ECO:0000256" key="1">
    <source>
        <dbReference type="SAM" id="MobiDB-lite"/>
    </source>
</evidence>
<dbReference type="EMBL" id="BOOZ01000014">
    <property type="protein sequence ID" value="GIJ09752.1"/>
    <property type="molecule type" value="Genomic_DNA"/>
</dbReference>
<comment type="caution">
    <text evidence="2">The sequence shown here is derived from an EMBL/GenBank/DDBJ whole genome shotgun (WGS) entry which is preliminary data.</text>
</comment>
<evidence type="ECO:0008006" key="4">
    <source>
        <dbReference type="Google" id="ProtNLM"/>
    </source>
</evidence>
<dbReference type="Gene3D" id="1.25.40.10">
    <property type="entry name" value="Tetratricopeptide repeat domain"/>
    <property type="match status" value="1"/>
</dbReference>
<keyword evidence="3" id="KW-1185">Reference proteome</keyword>
<accession>A0ABQ4HVS7</accession>
<name>A0ABQ4HVS7_9ACTN</name>
<evidence type="ECO:0000313" key="2">
    <source>
        <dbReference type="EMBL" id="GIJ09752.1"/>
    </source>
</evidence>
<evidence type="ECO:0000313" key="3">
    <source>
        <dbReference type="Proteomes" id="UP000647017"/>
    </source>
</evidence>
<gene>
    <name evidence="2" type="ORF">Van01_29660</name>
</gene>
<feature type="compositionally biased region" description="Polar residues" evidence="1">
    <location>
        <begin position="184"/>
        <end position="196"/>
    </location>
</feature>
<reference evidence="2 3" key="1">
    <citation type="submission" date="2021-01" db="EMBL/GenBank/DDBJ databases">
        <title>Whole genome shotgun sequence of Verrucosispora andamanensis NBRC 109075.</title>
        <authorList>
            <person name="Komaki H."/>
            <person name="Tamura T."/>
        </authorList>
    </citation>
    <scope>NUCLEOTIDE SEQUENCE [LARGE SCALE GENOMIC DNA]</scope>
    <source>
        <strain evidence="2 3">NBRC 109075</strain>
    </source>
</reference>
<organism evidence="2 3">
    <name type="scientific">Micromonospora andamanensis</name>
    <dbReference type="NCBI Taxonomy" id="1287068"/>
    <lineage>
        <taxon>Bacteria</taxon>
        <taxon>Bacillati</taxon>
        <taxon>Actinomycetota</taxon>
        <taxon>Actinomycetes</taxon>
        <taxon>Micromonosporales</taxon>
        <taxon>Micromonosporaceae</taxon>
        <taxon>Micromonospora</taxon>
    </lineage>
</organism>
<dbReference type="Proteomes" id="UP000647017">
    <property type="component" value="Unassembled WGS sequence"/>
</dbReference>
<dbReference type="InterPro" id="IPR011990">
    <property type="entry name" value="TPR-like_helical_dom_sf"/>
</dbReference>
<protein>
    <recommendedName>
        <fullName evidence="4">LuxR family transcriptional regulator</fullName>
    </recommendedName>
</protein>
<feature type="region of interest" description="Disordered" evidence="1">
    <location>
        <begin position="166"/>
        <end position="207"/>
    </location>
</feature>
<dbReference type="RefSeq" id="WP_204007146.1">
    <property type="nucleotide sequence ID" value="NZ_BOOZ01000014.1"/>
</dbReference>